<keyword evidence="2" id="KW-1185">Reference proteome</keyword>
<sequence length="513" mass="57573">MDAYHRTPNNPRKNELVRRHVPAEDHAPLILHGDTLPPAPSPPIMRDPRDRPKIVHLGIVGAGTAGLFAAMVLDYLNSELPSKKPTESIFKYDILESTPPERLGRRLFTYNFGGDQDTHDYYDVGAVRFPDNPVMTRTFNLFTRLGMKKDDLKTNPDAEDGSIIPYYMKNGDTESGSSEPWCYNDITLWGTYDKIRSQSTDGDPFQMATDGSIPKTEALKKDALKAPPGRAGWDLLMKYDTFSTRQFLGTDPPEPLPEGLIPPPPYNYDTIEWMETFNGGTNWYDQAHSETVLESLDFEFNTTAFFNTTTLGCLRRMDLSNAGLNYSTKQAIRSLGYGPAAKVAIKFKRAWWIHDLKDYNVKMGGLGHSDLTARTCMYTAVLLNSYTWQQDSQRLASLMSTNSDHAQKVKDEAVLKELLFRGLDPNTAGAFAFFRPQQFTCMWNKIVQPSGDVVIVGEASSPHHAWVVGALESVVHGIHAWMGLNDGNPFVGLPPYMDANISRWHSLLGMIHR</sequence>
<reference evidence="1 2" key="1">
    <citation type="journal article" date="2016" name="Nat. Commun.">
        <title>Ectomycorrhizal ecology is imprinted in the genome of the dominant symbiotic fungus Cenococcum geophilum.</title>
        <authorList>
            <consortium name="DOE Joint Genome Institute"/>
            <person name="Peter M."/>
            <person name="Kohler A."/>
            <person name="Ohm R.A."/>
            <person name="Kuo A."/>
            <person name="Krutzmann J."/>
            <person name="Morin E."/>
            <person name="Arend M."/>
            <person name="Barry K.W."/>
            <person name="Binder M."/>
            <person name="Choi C."/>
            <person name="Clum A."/>
            <person name="Copeland A."/>
            <person name="Grisel N."/>
            <person name="Haridas S."/>
            <person name="Kipfer T."/>
            <person name="LaButti K."/>
            <person name="Lindquist E."/>
            <person name="Lipzen A."/>
            <person name="Maire R."/>
            <person name="Meier B."/>
            <person name="Mihaltcheva S."/>
            <person name="Molinier V."/>
            <person name="Murat C."/>
            <person name="Poggeler S."/>
            <person name="Quandt C.A."/>
            <person name="Sperisen C."/>
            <person name="Tritt A."/>
            <person name="Tisserant E."/>
            <person name="Crous P.W."/>
            <person name="Henrissat B."/>
            <person name="Nehls U."/>
            <person name="Egli S."/>
            <person name="Spatafora J.W."/>
            <person name="Grigoriev I.V."/>
            <person name="Martin F.M."/>
        </authorList>
    </citation>
    <scope>NUCLEOTIDE SEQUENCE [LARGE SCALE GENOMIC DNA]</scope>
    <source>
        <strain evidence="1 2">1.58</strain>
    </source>
</reference>
<dbReference type="EMBL" id="KV748244">
    <property type="protein sequence ID" value="OCK88340.1"/>
    <property type="molecule type" value="Genomic_DNA"/>
</dbReference>
<dbReference type="Proteomes" id="UP000250078">
    <property type="component" value="Unassembled WGS sequence"/>
</dbReference>
<name>A0ACC8EQ34_9PEZI</name>
<gene>
    <name evidence="1" type="ORF">K441DRAFT_708906</name>
</gene>
<organism evidence="1 2">
    <name type="scientific">Cenococcum geophilum 1.58</name>
    <dbReference type="NCBI Taxonomy" id="794803"/>
    <lineage>
        <taxon>Eukaryota</taxon>
        <taxon>Fungi</taxon>
        <taxon>Dikarya</taxon>
        <taxon>Ascomycota</taxon>
        <taxon>Pezizomycotina</taxon>
        <taxon>Dothideomycetes</taxon>
        <taxon>Pleosporomycetidae</taxon>
        <taxon>Gloniales</taxon>
        <taxon>Gloniaceae</taxon>
        <taxon>Cenococcum</taxon>
    </lineage>
</organism>
<protein>
    <submittedName>
        <fullName evidence="1">Uncharacterized protein</fullName>
    </submittedName>
</protein>
<accession>A0ACC8EQ34</accession>
<evidence type="ECO:0000313" key="1">
    <source>
        <dbReference type="EMBL" id="OCK88340.1"/>
    </source>
</evidence>
<evidence type="ECO:0000313" key="2">
    <source>
        <dbReference type="Proteomes" id="UP000250078"/>
    </source>
</evidence>
<proteinExistence type="predicted"/>